<feature type="compositionally biased region" description="Basic and acidic residues" evidence="3">
    <location>
        <begin position="149"/>
        <end position="164"/>
    </location>
</feature>
<dbReference type="InterPro" id="IPR000944">
    <property type="entry name" value="Tscrpt_reg_Rrf2"/>
</dbReference>
<dbReference type="STRING" id="1219011.GCA_001895045_02819"/>
<evidence type="ECO:0000256" key="1">
    <source>
        <dbReference type="ARBA" id="ARBA00023125"/>
    </source>
</evidence>
<dbReference type="GO" id="GO:0003700">
    <property type="term" value="F:DNA-binding transcription factor activity"/>
    <property type="evidence" value="ECO:0007669"/>
    <property type="project" value="TreeGrafter"/>
</dbReference>
<accession>A0A2X4TTK3</accession>
<dbReference type="InterPro" id="IPR036390">
    <property type="entry name" value="WH_DNA-bd_sf"/>
</dbReference>
<dbReference type="AlphaFoldDB" id="A0A2X4TTK3"/>
<protein>
    <submittedName>
        <fullName evidence="4">Transcriptional regulator</fullName>
    </submittedName>
</protein>
<dbReference type="InterPro" id="IPR036388">
    <property type="entry name" value="WH-like_DNA-bd_sf"/>
</dbReference>
<organism evidence="4 5">
    <name type="scientific">Rhodococcus coprophilus</name>
    <dbReference type="NCBI Taxonomy" id="38310"/>
    <lineage>
        <taxon>Bacteria</taxon>
        <taxon>Bacillati</taxon>
        <taxon>Actinomycetota</taxon>
        <taxon>Actinomycetes</taxon>
        <taxon>Mycobacteriales</taxon>
        <taxon>Nocardiaceae</taxon>
        <taxon>Rhodococcus</taxon>
    </lineage>
</organism>
<proteinExistence type="predicted"/>
<keyword evidence="5" id="KW-1185">Reference proteome</keyword>
<dbReference type="PANTHER" id="PTHR33221">
    <property type="entry name" value="WINGED HELIX-TURN-HELIX TRANSCRIPTIONAL REGULATOR, RRF2 FAMILY"/>
    <property type="match status" value="1"/>
</dbReference>
<dbReference type="GO" id="GO:0005829">
    <property type="term" value="C:cytosol"/>
    <property type="evidence" value="ECO:0007669"/>
    <property type="project" value="TreeGrafter"/>
</dbReference>
<dbReference type="KEGG" id="rcr:NCTC10994_01726"/>
<evidence type="ECO:0000256" key="3">
    <source>
        <dbReference type="SAM" id="MobiDB-lite"/>
    </source>
</evidence>
<name>A0A2X4TTK3_9NOCA</name>
<evidence type="ECO:0000313" key="4">
    <source>
        <dbReference type="EMBL" id="SQI30766.1"/>
    </source>
</evidence>
<keyword evidence="1" id="KW-0238">DNA-binding</keyword>
<feature type="region of interest" description="Disordered" evidence="3">
    <location>
        <begin position="140"/>
        <end position="164"/>
    </location>
</feature>
<dbReference type="Gene3D" id="1.10.10.10">
    <property type="entry name" value="Winged helix-like DNA-binding domain superfamily/Winged helix DNA-binding domain"/>
    <property type="match status" value="1"/>
</dbReference>
<gene>
    <name evidence="4" type="primary">nsrR</name>
    <name evidence="4" type="ORF">NCTC10994_01726</name>
</gene>
<dbReference type="PROSITE" id="PS51197">
    <property type="entry name" value="HTH_RRF2_2"/>
    <property type="match status" value="1"/>
</dbReference>
<evidence type="ECO:0000256" key="2">
    <source>
        <dbReference type="ARBA" id="ARBA00034078"/>
    </source>
</evidence>
<comment type="cofactor">
    <cofactor evidence="2">
        <name>[2Fe-2S] cluster</name>
        <dbReference type="ChEBI" id="CHEBI:190135"/>
    </cofactor>
</comment>
<dbReference type="EMBL" id="LS483468">
    <property type="protein sequence ID" value="SQI30766.1"/>
    <property type="molecule type" value="Genomic_DNA"/>
</dbReference>
<reference evidence="4 5" key="1">
    <citation type="submission" date="2018-06" db="EMBL/GenBank/DDBJ databases">
        <authorList>
            <consortium name="Pathogen Informatics"/>
            <person name="Doyle S."/>
        </authorList>
    </citation>
    <scope>NUCLEOTIDE SEQUENCE [LARGE SCALE GENOMIC DNA]</scope>
    <source>
        <strain evidence="4 5">NCTC10994</strain>
    </source>
</reference>
<dbReference type="Proteomes" id="UP000249091">
    <property type="component" value="Chromosome 1"/>
</dbReference>
<evidence type="ECO:0000313" key="5">
    <source>
        <dbReference type="Proteomes" id="UP000249091"/>
    </source>
</evidence>
<dbReference type="Pfam" id="PF02082">
    <property type="entry name" value="Rrf2"/>
    <property type="match status" value="1"/>
</dbReference>
<dbReference type="PANTHER" id="PTHR33221:SF4">
    <property type="entry name" value="HTH-TYPE TRANSCRIPTIONAL REPRESSOR NSRR"/>
    <property type="match status" value="1"/>
</dbReference>
<dbReference type="SUPFAM" id="SSF46785">
    <property type="entry name" value="Winged helix' DNA-binding domain"/>
    <property type="match status" value="1"/>
</dbReference>
<dbReference type="GO" id="GO:0003677">
    <property type="term" value="F:DNA binding"/>
    <property type="evidence" value="ECO:0007669"/>
    <property type="project" value="UniProtKB-KW"/>
</dbReference>
<sequence>MQLTRFTDLGLRVVTYLASAQTTDLPNTALVAEELEMSYAHTAKVVTRLGELGVVSARRGRGGGLAITELGRTATIGWLTRQLEGEGDVVNCEGPSPCPLRGNCALRFALRAAQDAFYSALDTLTVADLTTRRNVAALPLPGLRTSPPDYHEEKTCRSRPFPEK</sequence>
<dbReference type="RefSeq" id="WP_072701586.1">
    <property type="nucleotide sequence ID" value="NZ_JAFBBL010000001.1"/>
</dbReference>